<gene>
    <name evidence="3" type="ORF">VTL71DRAFT_10351</name>
</gene>
<dbReference type="InterPro" id="IPR048519">
    <property type="entry name" value="Gfd2/YDR514C-like_C"/>
</dbReference>
<sequence>MIPLFIKDEASVGGLSLMISGLYFQKGIKISHLRSRISRARRQATQNLTWATCFDNLASDVSNLDALFISIDFENPDKIASCAKSGLLDDSPYVSVGISILDTRDLHNARLPASRVVGKTYNICVGNNKIRKQWQDRRFLFGKTIWIPKLKYMKPSIELAIDRSRNIIFVGQAFDIELKVLRELGVDLKTSVVGTIDTYKLDEANTKEVPLGGNRSLKGILARLGLPVECCHIGGNDANYTLRAMLLLTAEGFSRSKEEMTDAEVERVSRLRAIALSPIAHVGAVPPSPPASGSESDGESESEEE</sequence>
<dbReference type="Pfam" id="PF21762">
    <property type="entry name" value="DEDDh_C"/>
    <property type="match status" value="1"/>
</dbReference>
<reference evidence="3 4" key="1">
    <citation type="journal article" date="2024" name="Commun. Biol.">
        <title>Comparative genomic analysis of thermophilic fungi reveals convergent evolutionary adaptations and gene losses.</title>
        <authorList>
            <person name="Steindorff A.S."/>
            <person name="Aguilar-Pontes M.V."/>
            <person name="Robinson A.J."/>
            <person name="Andreopoulos B."/>
            <person name="LaButti K."/>
            <person name="Kuo A."/>
            <person name="Mondo S."/>
            <person name="Riley R."/>
            <person name="Otillar R."/>
            <person name="Haridas S."/>
            <person name="Lipzen A."/>
            <person name="Grimwood J."/>
            <person name="Schmutz J."/>
            <person name="Clum A."/>
            <person name="Reid I.D."/>
            <person name="Moisan M.C."/>
            <person name="Butler G."/>
            <person name="Nguyen T.T.M."/>
            <person name="Dewar K."/>
            <person name="Conant G."/>
            <person name="Drula E."/>
            <person name="Henrissat B."/>
            <person name="Hansel C."/>
            <person name="Singer S."/>
            <person name="Hutchinson M.I."/>
            <person name="de Vries R.P."/>
            <person name="Natvig D.O."/>
            <person name="Powell A.J."/>
            <person name="Tsang A."/>
            <person name="Grigoriev I.V."/>
        </authorList>
    </citation>
    <scope>NUCLEOTIDE SEQUENCE [LARGE SCALE GENOMIC DNA]</scope>
    <source>
        <strain evidence="3 4">CBS 494.80</strain>
    </source>
</reference>
<protein>
    <recommendedName>
        <fullName evidence="2">Gfd2/YDR514C-like C-terminal domain-containing protein</fullName>
    </recommendedName>
</protein>
<dbReference type="PANTHER" id="PTHR28083:SF1">
    <property type="entry name" value="GOOD FOR FULL DBP5 ACTIVITY PROTEIN 2"/>
    <property type="match status" value="1"/>
</dbReference>
<dbReference type="PANTHER" id="PTHR28083">
    <property type="entry name" value="GOOD FOR FULL DBP5 ACTIVITY PROTEIN 2"/>
    <property type="match status" value="1"/>
</dbReference>
<comment type="caution">
    <text evidence="3">The sequence shown here is derived from an EMBL/GenBank/DDBJ whole genome shotgun (WGS) entry which is preliminary data.</text>
</comment>
<proteinExistence type="predicted"/>
<feature type="region of interest" description="Disordered" evidence="1">
    <location>
        <begin position="281"/>
        <end position="305"/>
    </location>
</feature>
<evidence type="ECO:0000259" key="2">
    <source>
        <dbReference type="Pfam" id="PF21762"/>
    </source>
</evidence>
<dbReference type="EMBL" id="JAZHXI010000003">
    <property type="protein sequence ID" value="KAL2073027.1"/>
    <property type="molecule type" value="Genomic_DNA"/>
</dbReference>
<keyword evidence="4" id="KW-1185">Reference proteome</keyword>
<evidence type="ECO:0000313" key="3">
    <source>
        <dbReference type="EMBL" id="KAL2073027.1"/>
    </source>
</evidence>
<feature type="compositionally biased region" description="Acidic residues" evidence="1">
    <location>
        <begin position="296"/>
        <end position="305"/>
    </location>
</feature>
<evidence type="ECO:0000313" key="4">
    <source>
        <dbReference type="Proteomes" id="UP001595075"/>
    </source>
</evidence>
<dbReference type="InterPro" id="IPR040151">
    <property type="entry name" value="Gfd2/YDR514C-like"/>
</dbReference>
<evidence type="ECO:0000256" key="1">
    <source>
        <dbReference type="SAM" id="MobiDB-lite"/>
    </source>
</evidence>
<dbReference type="Proteomes" id="UP001595075">
    <property type="component" value="Unassembled WGS sequence"/>
</dbReference>
<accession>A0ABR4CTA5</accession>
<feature type="domain" description="Gfd2/YDR514C-like C-terminal" evidence="2">
    <location>
        <begin position="95"/>
        <end position="247"/>
    </location>
</feature>
<name>A0ABR4CTA5_9HELO</name>
<organism evidence="3 4">
    <name type="scientific">Oculimacula yallundae</name>
    <dbReference type="NCBI Taxonomy" id="86028"/>
    <lineage>
        <taxon>Eukaryota</taxon>
        <taxon>Fungi</taxon>
        <taxon>Dikarya</taxon>
        <taxon>Ascomycota</taxon>
        <taxon>Pezizomycotina</taxon>
        <taxon>Leotiomycetes</taxon>
        <taxon>Helotiales</taxon>
        <taxon>Ploettnerulaceae</taxon>
        <taxon>Oculimacula</taxon>
    </lineage>
</organism>